<keyword evidence="3" id="KW-1185">Reference proteome</keyword>
<dbReference type="EMBL" id="JACOPO010000006">
    <property type="protein sequence ID" value="MBC5723116.1"/>
    <property type="molecule type" value="Genomic_DNA"/>
</dbReference>
<evidence type="ECO:0000313" key="2">
    <source>
        <dbReference type="EMBL" id="MBC5723116.1"/>
    </source>
</evidence>
<dbReference type="RefSeq" id="WP_147571251.1">
    <property type="nucleotide sequence ID" value="NZ_JACOPO010000006.1"/>
</dbReference>
<name>A0A8J6J976_9FIRM</name>
<keyword evidence="1" id="KW-0812">Transmembrane</keyword>
<evidence type="ECO:0000256" key="1">
    <source>
        <dbReference type="SAM" id="Phobius"/>
    </source>
</evidence>
<dbReference type="Proteomes" id="UP000628736">
    <property type="component" value="Unassembled WGS sequence"/>
</dbReference>
<organism evidence="2 3">
    <name type="scientific">Flintibacter hominis</name>
    <dbReference type="NCBI Taxonomy" id="2763048"/>
    <lineage>
        <taxon>Bacteria</taxon>
        <taxon>Bacillati</taxon>
        <taxon>Bacillota</taxon>
        <taxon>Clostridia</taxon>
        <taxon>Eubacteriales</taxon>
        <taxon>Flintibacter</taxon>
    </lineage>
</organism>
<dbReference type="AlphaFoldDB" id="A0A8J6J976"/>
<reference evidence="2" key="1">
    <citation type="submission" date="2020-08" db="EMBL/GenBank/DDBJ databases">
        <title>Genome public.</title>
        <authorList>
            <person name="Liu C."/>
            <person name="Sun Q."/>
        </authorList>
    </citation>
    <scope>NUCLEOTIDE SEQUENCE</scope>
    <source>
        <strain evidence="2">NSJ-23</strain>
    </source>
</reference>
<comment type="caution">
    <text evidence="2">The sequence shown here is derived from an EMBL/GenBank/DDBJ whole genome shotgun (WGS) entry which is preliminary data.</text>
</comment>
<accession>A0A8J6J976</accession>
<gene>
    <name evidence="2" type="ORF">H8S11_09845</name>
</gene>
<feature type="transmembrane region" description="Helical" evidence="1">
    <location>
        <begin position="21"/>
        <end position="42"/>
    </location>
</feature>
<sequence>MSIKETPISSDSRAASKHRTYITILETYVAILGTILGLVFTWSQLRLSQNEDDRSRRAEPLSYTLEAVNTHYQYDIQQEGVAMSIPAPSLRLHVTHGSLSSITAISFDGSAFHELSDLPILDRWEGCTVDVTMPAESLIVNGNLVYDYFFLFLQPTEGENQLDLICNTISLDTQEVQTSIFHPIALAQLSYLADSPQKELLLVYNALLNDFKGLGLL</sequence>
<proteinExistence type="predicted"/>
<evidence type="ECO:0000313" key="3">
    <source>
        <dbReference type="Proteomes" id="UP000628736"/>
    </source>
</evidence>
<protein>
    <submittedName>
        <fullName evidence="2">Uncharacterized protein</fullName>
    </submittedName>
</protein>
<keyword evidence="1" id="KW-1133">Transmembrane helix</keyword>
<keyword evidence="1" id="KW-0472">Membrane</keyword>